<accession>A0AAD5KE74</accession>
<dbReference type="AlphaFoldDB" id="A0AAD5KE74"/>
<evidence type="ECO:0008006" key="4">
    <source>
        <dbReference type="Google" id="ProtNLM"/>
    </source>
</evidence>
<evidence type="ECO:0000313" key="2">
    <source>
        <dbReference type="EMBL" id="KAI9549924.1"/>
    </source>
</evidence>
<dbReference type="NCBIfam" id="NF012211">
    <property type="entry name" value="tand_rpt_95"/>
    <property type="match status" value="3"/>
</dbReference>
<gene>
    <name evidence="2" type="ORF">GHT06_004509</name>
</gene>
<organism evidence="2 3">
    <name type="scientific">Daphnia sinensis</name>
    <dbReference type="NCBI Taxonomy" id="1820382"/>
    <lineage>
        <taxon>Eukaryota</taxon>
        <taxon>Metazoa</taxon>
        <taxon>Ecdysozoa</taxon>
        <taxon>Arthropoda</taxon>
        <taxon>Crustacea</taxon>
        <taxon>Branchiopoda</taxon>
        <taxon>Diplostraca</taxon>
        <taxon>Cladocera</taxon>
        <taxon>Anomopoda</taxon>
        <taxon>Daphniidae</taxon>
        <taxon>Daphnia</taxon>
        <taxon>Daphnia similis group</taxon>
    </lineage>
</organism>
<dbReference type="Proteomes" id="UP000820818">
    <property type="component" value="Unassembled WGS sequence"/>
</dbReference>
<dbReference type="Gene3D" id="2.60.40.1200">
    <property type="match status" value="2"/>
</dbReference>
<comment type="caution">
    <text evidence="2">The sequence shown here is derived from an EMBL/GenBank/DDBJ whole genome shotgun (WGS) entry which is preliminary data.</text>
</comment>
<sequence>MKMEQMEIISQEINEDTVLSGNVITDGTDDSDPDSDTILEITQFTFTSGTTTYTFPAGTTATIPNVGTIVVNANGSYTFTPNSNWNGSVPVISYTLSDSDGGKDIGDLTITVSAVNDDPVAFTFTPELNYNGTLPTITYVATDNSNGTDAASLNITISPLNDNPIAQPNTNTLAEDDTNVTGNVLTDGTDDSDVDGNTLTVSQFTINGVIYNPGTVANIDGVGTIQVDANGAYEFIPIANYNGTVPTINYTISDGAGGTATSTLILTVSPVNDAPVARNDSQTGAEDATLSQELS</sequence>
<feature type="compositionally biased region" description="Polar residues" evidence="1">
    <location>
        <begin position="279"/>
        <end position="295"/>
    </location>
</feature>
<protein>
    <recommendedName>
        <fullName evidence="4">Tandem-95 repeat protein</fullName>
    </recommendedName>
</protein>
<keyword evidence="3" id="KW-1185">Reference proteome</keyword>
<reference evidence="2" key="1">
    <citation type="submission" date="2022-05" db="EMBL/GenBank/DDBJ databases">
        <title>A multi-omics perspective on studying reproductive biology in Daphnia sinensis.</title>
        <authorList>
            <person name="Jia J."/>
        </authorList>
    </citation>
    <scope>NUCLEOTIDE SEQUENCE</scope>
    <source>
        <strain evidence="2">WSL</strain>
    </source>
</reference>
<evidence type="ECO:0000313" key="3">
    <source>
        <dbReference type="Proteomes" id="UP000820818"/>
    </source>
</evidence>
<dbReference type="Pfam" id="PF17963">
    <property type="entry name" value="Big_9"/>
    <property type="match status" value="2"/>
</dbReference>
<feature type="region of interest" description="Disordered" evidence="1">
    <location>
        <begin position="274"/>
        <end position="295"/>
    </location>
</feature>
<evidence type="ECO:0000256" key="1">
    <source>
        <dbReference type="SAM" id="MobiDB-lite"/>
    </source>
</evidence>
<dbReference type="EMBL" id="WJBH02000204">
    <property type="protein sequence ID" value="KAI9549924.1"/>
    <property type="molecule type" value="Genomic_DNA"/>
</dbReference>
<name>A0AAD5KE74_9CRUS</name>
<proteinExistence type="predicted"/>